<evidence type="ECO:0000313" key="2">
    <source>
        <dbReference type="EMBL" id="GMA88639.1"/>
    </source>
</evidence>
<reference evidence="3" key="1">
    <citation type="journal article" date="2019" name="Int. J. Syst. Evol. Microbiol.">
        <title>The Global Catalogue of Microorganisms (GCM) 10K type strain sequencing project: providing services to taxonomists for standard genome sequencing and annotation.</title>
        <authorList>
            <consortium name="The Broad Institute Genomics Platform"/>
            <consortium name="The Broad Institute Genome Sequencing Center for Infectious Disease"/>
            <person name="Wu L."/>
            <person name="Ma J."/>
        </authorList>
    </citation>
    <scope>NUCLEOTIDE SEQUENCE [LARGE SCALE GENOMIC DNA]</scope>
    <source>
        <strain evidence="3">NBRC 108730</strain>
    </source>
</reference>
<feature type="compositionally biased region" description="Gly residues" evidence="1">
    <location>
        <begin position="56"/>
        <end position="66"/>
    </location>
</feature>
<feature type="compositionally biased region" description="Low complexity" evidence="1">
    <location>
        <begin position="1"/>
        <end position="10"/>
    </location>
</feature>
<proteinExistence type="predicted"/>
<keyword evidence="3" id="KW-1185">Reference proteome</keyword>
<evidence type="ECO:0000256" key="1">
    <source>
        <dbReference type="SAM" id="MobiDB-lite"/>
    </source>
</evidence>
<accession>A0ABQ6JNE7</accession>
<feature type="region of interest" description="Disordered" evidence="1">
    <location>
        <begin position="1"/>
        <end position="66"/>
    </location>
</feature>
<gene>
    <name evidence="2" type="ORF">GCM10025868_38890</name>
</gene>
<feature type="compositionally biased region" description="Basic and acidic residues" evidence="1">
    <location>
        <begin position="11"/>
        <end position="34"/>
    </location>
</feature>
<dbReference type="Proteomes" id="UP001157017">
    <property type="component" value="Unassembled WGS sequence"/>
</dbReference>
<evidence type="ECO:0000313" key="3">
    <source>
        <dbReference type="Proteomes" id="UP001157017"/>
    </source>
</evidence>
<organism evidence="2 3">
    <name type="scientific">Angustibacter aerolatus</name>
    <dbReference type="NCBI Taxonomy" id="1162965"/>
    <lineage>
        <taxon>Bacteria</taxon>
        <taxon>Bacillati</taxon>
        <taxon>Actinomycetota</taxon>
        <taxon>Actinomycetes</taxon>
        <taxon>Kineosporiales</taxon>
        <taxon>Kineosporiaceae</taxon>
    </lineage>
</organism>
<dbReference type="EMBL" id="BSUZ01000001">
    <property type="protein sequence ID" value="GMA88639.1"/>
    <property type="molecule type" value="Genomic_DNA"/>
</dbReference>
<sequence length="66" mass="6293">MAGDGAARGVVADDAKGGAGDREAEVRDDVRSADPDVGVVTVGGEGDLGRRAPDAGGDGTADGQGP</sequence>
<name>A0ABQ6JNE7_9ACTN</name>
<protein>
    <submittedName>
        <fullName evidence="2">Uncharacterized protein</fullName>
    </submittedName>
</protein>
<comment type="caution">
    <text evidence="2">The sequence shown here is derived from an EMBL/GenBank/DDBJ whole genome shotgun (WGS) entry which is preliminary data.</text>
</comment>